<sequence length="192" mass="21046">MAPLRRPWPWMTPLLRNVAATACGPCESKPPRSALLPNCTSLVARTLYSPMLTLNEGPIVSTVFRLTSGPAGSRCRLATSTRTSLGMRTERQTIPSYATQRRQMVRRPVKNSGSDGYLRPMLQHDTPNSIKRNIWPLAQIPSSSIGPMLTLISGAPLRATTGEDIPSGIHGLAHIRRVSHLHAQTQSVQHPM</sequence>
<organism evidence="1 2">
    <name type="scientific">Neohortaea acidophila</name>
    <dbReference type="NCBI Taxonomy" id="245834"/>
    <lineage>
        <taxon>Eukaryota</taxon>
        <taxon>Fungi</taxon>
        <taxon>Dikarya</taxon>
        <taxon>Ascomycota</taxon>
        <taxon>Pezizomycotina</taxon>
        <taxon>Dothideomycetes</taxon>
        <taxon>Dothideomycetidae</taxon>
        <taxon>Mycosphaerellales</taxon>
        <taxon>Teratosphaeriaceae</taxon>
        <taxon>Neohortaea</taxon>
    </lineage>
</organism>
<reference evidence="1" key="1">
    <citation type="journal article" date="2020" name="Stud. Mycol.">
        <title>101 Dothideomycetes genomes: a test case for predicting lifestyles and emergence of pathogens.</title>
        <authorList>
            <person name="Haridas S."/>
            <person name="Albert R."/>
            <person name="Binder M."/>
            <person name="Bloem J."/>
            <person name="Labutti K."/>
            <person name="Salamov A."/>
            <person name="Andreopoulos B."/>
            <person name="Baker S."/>
            <person name="Barry K."/>
            <person name="Bills G."/>
            <person name="Bluhm B."/>
            <person name="Cannon C."/>
            <person name="Castanera R."/>
            <person name="Culley D."/>
            <person name="Daum C."/>
            <person name="Ezra D."/>
            <person name="Gonzalez J."/>
            <person name="Henrissat B."/>
            <person name="Kuo A."/>
            <person name="Liang C."/>
            <person name="Lipzen A."/>
            <person name="Lutzoni F."/>
            <person name="Magnuson J."/>
            <person name="Mondo S."/>
            <person name="Nolan M."/>
            <person name="Ohm R."/>
            <person name="Pangilinan J."/>
            <person name="Park H.-J."/>
            <person name="Ramirez L."/>
            <person name="Alfaro M."/>
            <person name="Sun H."/>
            <person name="Tritt A."/>
            <person name="Yoshinaga Y."/>
            <person name="Zwiers L.-H."/>
            <person name="Turgeon B."/>
            <person name="Goodwin S."/>
            <person name="Spatafora J."/>
            <person name="Crous P."/>
            <person name="Grigoriev I."/>
        </authorList>
    </citation>
    <scope>NUCLEOTIDE SEQUENCE</scope>
    <source>
        <strain evidence="1">CBS 113389</strain>
    </source>
</reference>
<dbReference type="EMBL" id="MU001637">
    <property type="protein sequence ID" value="KAF2481981.1"/>
    <property type="molecule type" value="Genomic_DNA"/>
</dbReference>
<evidence type="ECO:0000313" key="2">
    <source>
        <dbReference type="Proteomes" id="UP000799767"/>
    </source>
</evidence>
<dbReference type="Proteomes" id="UP000799767">
    <property type="component" value="Unassembled WGS sequence"/>
</dbReference>
<gene>
    <name evidence="1" type="ORF">BDY17DRAFT_174919</name>
</gene>
<dbReference type="AlphaFoldDB" id="A0A6A6PQL8"/>
<name>A0A6A6PQL8_9PEZI</name>
<accession>A0A6A6PQL8</accession>
<dbReference type="GeneID" id="54470847"/>
<keyword evidence="2" id="KW-1185">Reference proteome</keyword>
<evidence type="ECO:0000313" key="1">
    <source>
        <dbReference type="EMBL" id="KAF2481981.1"/>
    </source>
</evidence>
<dbReference type="RefSeq" id="XP_033588551.1">
    <property type="nucleotide sequence ID" value="XM_033729845.1"/>
</dbReference>
<protein>
    <submittedName>
        <fullName evidence="1">Uncharacterized protein</fullName>
    </submittedName>
</protein>
<proteinExistence type="predicted"/>